<dbReference type="EMBL" id="RXIL01000091">
    <property type="protein sequence ID" value="RZN68945.1"/>
    <property type="molecule type" value="Genomic_DNA"/>
</dbReference>
<organism evidence="3 4">
    <name type="scientific">Candidatus Methanolliviera hydrocarbonicum</name>
    <dbReference type="NCBI Taxonomy" id="2491085"/>
    <lineage>
        <taxon>Archaea</taxon>
        <taxon>Methanobacteriati</taxon>
        <taxon>Methanobacteriota</taxon>
        <taxon>Candidatus Methanoliparia</taxon>
        <taxon>Candidatus Methanoliparales</taxon>
        <taxon>Candidatus Methanollivieraceae</taxon>
        <taxon>Candidatus Methanolliviera</taxon>
    </lineage>
</organism>
<name>A0A520KWA6_9EURY</name>
<comment type="catalytic activity">
    <reaction evidence="1">
        <text>7,8-dihydroneopterin = 6-hydroxymethyl-7,8-dihydropterin + glycolaldehyde</text>
        <dbReference type="Rhea" id="RHEA:10540"/>
        <dbReference type="ChEBI" id="CHEBI:17001"/>
        <dbReference type="ChEBI" id="CHEBI:17071"/>
        <dbReference type="ChEBI" id="CHEBI:44841"/>
        <dbReference type="EC" id="4.1.2.25"/>
    </reaction>
</comment>
<dbReference type="GO" id="GO:0004150">
    <property type="term" value="F:dihydroneopterin aldolase activity"/>
    <property type="evidence" value="ECO:0007669"/>
    <property type="project" value="UniProtKB-UniRule"/>
</dbReference>
<protein>
    <recommendedName>
        <fullName evidence="1">Dihydroneopterin aldolase</fullName>
        <shortName evidence="1">DHNA</shortName>
        <ecNumber evidence="1">4.1.2.25</ecNumber>
    </recommendedName>
    <alternativeName>
        <fullName evidence="1">7,8-dihydroneopterin aldolase</fullName>
    </alternativeName>
</protein>
<dbReference type="InterPro" id="IPR036839">
    <property type="entry name" value="MptD_sf"/>
</dbReference>
<sequence>MKRDNATDREIAYFEAGIKLGALYHQFLGLPIDPNFIEEFEKTVERSIGSRPYVKDISVKLNREIIREAINKFGYAEVNGKMLDIVLKIRYKSEEVVVALKYDDDSGYPSLAIG</sequence>
<evidence type="ECO:0000259" key="2">
    <source>
        <dbReference type="Pfam" id="PF04038"/>
    </source>
</evidence>
<comment type="function">
    <text evidence="1">Catalyzes the conversion of 7,8-dihydroneopterin (H2Neo) to 6-hydroxymethyl-7,8-dihydropterin (6-HMD).</text>
</comment>
<reference evidence="3 4" key="1">
    <citation type="journal article" date="2019" name="Nat. Microbiol.">
        <title>Wide diversity of methane and short-chain alkane metabolisms in uncultured archaea.</title>
        <authorList>
            <person name="Borrel G."/>
            <person name="Adam P.S."/>
            <person name="McKay L.J."/>
            <person name="Chen L.X."/>
            <person name="Sierra-Garcia I.N."/>
            <person name="Sieber C.M."/>
            <person name="Letourneur Q."/>
            <person name="Ghozlane A."/>
            <person name="Andersen G.L."/>
            <person name="Li W.J."/>
            <person name="Hallam S.J."/>
            <person name="Muyzer G."/>
            <person name="de Oliveira V.M."/>
            <person name="Inskeep W.P."/>
            <person name="Banfield J.F."/>
            <person name="Gribaldo S."/>
        </authorList>
    </citation>
    <scope>NUCLEOTIDE SEQUENCE [LARGE SCALE GENOMIC DNA]</scope>
    <source>
        <strain evidence="3">NM1b</strain>
    </source>
</reference>
<evidence type="ECO:0000313" key="4">
    <source>
        <dbReference type="Proteomes" id="UP000320766"/>
    </source>
</evidence>
<dbReference type="InterPro" id="IPR027508">
    <property type="entry name" value="DHN_aldolase_MptD"/>
</dbReference>
<dbReference type="HAMAP" id="MF_02130">
    <property type="entry name" value="DHNA_arch"/>
    <property type="match status" value="1"/>
</dbReference>
<keyword evidence="1" id="KW-0456">Lyase</keyword>
<gene>
    <name evidence="1" type="primary">mptD</name>
    <name evidence="3" type="ORF">EF807_05125</name>
</gene>
<dbReference type="EC" id="4.1.2.25" evidence="1"/>
<dbReference type="Pfam" id="PF04038">
    <property type="entry name" value="DHNA"/>
    <property type="match status" value="1"/>
</dbReference>
<evidence type="ECO:0000313" key="3">
    <source>
        <dbReference type="EMBL" id="RZN68945.1"/>
    </source>
</evidence>
<accession>A0A520KWA6</accession>
<comment type="caution">
    <text evidence="3">The sequence shown here is derived from an EMBL/GenBank/DDBJ whole genome shotgun (WGS) entry which is preliminary data.</text>
</comment>
<dbReference type="AlphaFoldDB" id="A0A520KWA6"/>
<comment type="similarity">
    <text evidence="1">Belongs to the archaeal dihydroneopterin aldolase family.</text>
</comment>
<dbReference type="InterPro" id="IPR007181">
    <property type="entry name" value="MtpD_C"/>
</dbReference>
<comment type="caution">
    <text evidence="1">Lacks conserved residue(s) required for the propagation of feature annotation.</text>
</comment>
<feature type="binding site" evidence="1">
    <location>
        <position position="15"/>
    </location>
    <ligand>
        <name>substrate</name>
    </ligand>
</feature>
<evidence type="ECO:0000256" key="1">
    <source>
        <dbReference type="HAMAP-Rule" id="MF_02130"/>
    </source>
</evidence>
<dbReference type="Gene3D" id="3.30.1300.20">
    <property type="entry name" value="7,8-dihydroneopterin aldolase (MptD)"/>
    <property type="match status" value="1"/>
</dbReference>
<dbReference type="Proteomes" id="UP000320766">
    <property type="component" value="Unassembled WGS sequence"/>
</dbReference>
<feature type="domain" description="Dihydroneopterin aldolase MtpD C-terminal" evidence="2">
    <location>
        <begin position="7"/>
        <end position="113"/>
    </location>
</feature>
<dbReference type="SUPFAM" id="SSF143560">
    <property type="entry name" value="MK0786-like"/>
    <property type="match status" value="1"/>
</dbReference>
<proteinExistence type="inferred from homology"/>
<comment type="subunit">
    <text evidence="1">Homotetramer.</text>
</comment>